<evidence type="ECO:0000256" key="1">
    <source>
        <dbReference type="SAM" id="MobiDB-lite"/>
    </source>
</evidence>
<proteinExistence type="predicted"/>
<name>A0A915PZ94_9BILA</name>
<evidence type="ECO:0000256" key="2">
    <source>
        <dbReference type="SAM" id="Phobius"/>
    </source>
</evidence>
<evidence type="ECO:0000313" key="4">
    <source>
        <dbReference type="WBParaSite" id="sdigi.contig62.g3333.t1"/>
    </source>
</evidence>
<accession>A0A915PZ94</accession>
<protein>
    <submittedName>
        <fullName evidence="4">Uncharacterized protein</fullName>
    </submittedName>
</protein>
<evidence type="ECO:0000313" key="3">
    <source>
        <dbReference type="Proteomes" id="UP000887581"/>
    </source>
</evidence>
<reference evidence="4" key="1">
    <citation type="submission" date="2022-11" db="UniProtKB">
        <authorList>
            <consortium name="WormBaseParasite"/>
        </authorList>
    </citation>
    <scope>IDENTIFICATION</scope>
</reference>
<keyword evidence="3" id="KW-1185">Reference proteome</keyword>
<feature type="transmembrane region" description="Helical" evidence="2">
    <location>
        <begin position="167"/>
        <end position="190"/>
    </location>
</feature>
<sequence>MYRKKQSIPSGACCVSVVKDMGSETLKFEGRITILFFASYHGDAPIPLNASVPVLLYTAQMVHGVCRHNSKNAYLGRQGCSCTVFFEYLFEAGVKQKMGEVFTSTVWLRVDDKGDIRVNSISSSSSDGGNSSSISSSSRREDEKGECWMEEVEEASWVKKNEDWYSALYLSIWCCYGYYAIVLCLAPFPISMDKELLHQDDFTGKSMQRAPCARFANSDHVLGGCTGGMEELWMDHLHQTCILALALRMACSYAAVTGRIYHVSYSDRIECFAWFRHIVCKLWRRFVKSLGSSDAAV</sequence>
<organism evidence="3 4">
    <name type="scientific">Setaria digitata</name>
    <dbReference type="NCBI Taxonomy" id="48799"/>
    <lineage>
        <taxon>Eukaryota</taxon>
        <taxon>Metazoa</taxon>
        <taxon>Ecdysozoa</taxon>
        <taxon>Nematoda</taxon>
        <taxon>Chromadorea</taxon>
        <taxon>Rhabditida</taxon>
        <taxon>Spirurina</taxon>
        <taxon>Spiruromorpha</taxon>
        <taxon>Filarioidea</taxon>
        <taxon>Setariidae</taxon>
        <taxon>Setaria</taxon>
    </lineage>
</organism>
<dbReference type="Proteomes" id="UP000887581">
    <property type="component" value="Unplaced"/>
</dbReference>
<keyword evidence="2" id="KW-1133">Transmembrane helix</keyword>
<keyword evidence="2" id="KW-0472">Membrane</keyword>
<dbReference type="WBParaSite" id="sdigi.contig62.g3333.t1">
    <property type="protein sequence ID" value="sdigi.contig62.g3333.t1"/>
    <property type="gene ID" value="sdigi.contig62.g3333"/>
</dbReference>
<keyword evidence="2" id="KW-0812">Transmembrane</keyword>
<feature type="compositionally biased region" description="Low complexity" evidence="1">
    <location>
        <begin position="119"/>
        <end position="137"/>
    </location>
</feature>
<dbReference type="AlphaFoldDB" id="A0A915PZ94"/>
<feature type="region of interest" description="Disordered" evidence="1">
    <location>
        <begin position="119"/>
        <end position="142"/>
    </location>
</feature>